<evidence type="ECO:0000313" key="2">
    <source>
        <dbReference type="Proteomes" id="UP000594638"/>
    </source>
</evidence>
<feature type="non-terminal residue" evidence="1">
    <location>
        <position position="1"/>
    </location>
</feature>
<dbReference type="AlphaFoldDB" id="A0A8S0VHD5"/>
<protein>
    <submittedName>
        <fullName evidence="1">Uncharacterized protein</fullName>
    </submittedName>
</protein>
<accession>A0A8S0VHD5</accession>
<dbReference type="Gramene" id="OE9A068767T1">
    <property type="protein sequence ID" value="OE9A068767C1"/>
    <property type="gene ID" value="OE9A068767"/>
</dbReference>
<comment type="caution">
    <text evidence="1">The sequence shown here is derived from an EMBL/GenBank/DDBJ whole genome shotgun (WGS) entry which is preliminary data.</text>
</comment>
<dbReference type="Proteomes" id="UP000594638">
    <property type="component" value="Unassembled WGS sequence"/>
</dbReference>
<reference evidence="1 2" key="1">
    <citation type="submission" date="2019-12" db="EMBL/GenBank/DDBJ databases">
        <authorList>
            <person name="Alioto T."/>
            <person name="Alioto T."/>
            <person name="Gomez Garrido J."/>
        </authorList>
    </citation>
    <scope>NUCLEOTIDE SEQUENCE [LARGE SCALE GENOMIC DNA]</scope>
</reference>
<gene>
    <name evidence="1" type="ORF">OLEA9_A068767</name>
</gene>
<keyword evidence="2" id="KW-1185">Reference proteome</keyword>
<proteinExistence type="predicted"/>
<organism evidence="1 2">
    <name type="scientific">Olea europaea subsp. europaea</name>
    <dbReference type="NCBI Taxonomy" id="158383"/>
    <lineage>
        <taxon>Eukaryota</taxon>
        <taxon>Viridiplantae</taxon>
        <taxon>Streptophyta</taxon>
        <taxon>Embryophyta</taxon>
        <taxon>Tracheophyta</taxon>
        <taxon>Spermatophyta</taxon>
        <taxon>Magnoliopsida</taxon>
        <taxon>eudicotyledons</taxon>
        <taxon>Gunneridae</taxon>
        <taxon>Pentapetalae</taxon>
        <taxon>asterids</taxon>
        <taxon>lamiids</taxon>
        <taxon>Lamiales</taxon>
        <taxon>Oleaceae</taxon>
        <taxon>Oleeae</taxon>
        <taxon>Olea</taxon>
    </lineage>
</organism>
<sequence>RPHDGRFYVPGRPGILHEFQPRAINPPFRRHTHSTLFTHGAVPPGRAAPDPSA</sequence>
<name>A0A8S0VHD5_OLEEU</name>
<evidence type="ECO:0000313" key="1">
    <source>
        <dbReference type="EMBL" id="CAA3033210.1"/>
    </source>
</evidence>
<dbReference type="EMBL" id="CACTIH010009984">
    <property type="protein sequence ID" value="CAA3033210.1"/>
    <property type="molecule type" value="Genomic_DNA"/>
</dbReference>